<feature type="non-terminal residue" evidence="2">
    <location>
        <position position="71"/>
    </location>
</feature>
<proteinExistence type="predicted"/>
<name>D8WWL9_9FIRM</name>
<dbReference type="InterPro" id="IPR049383">
    <property type="entry name" value="UbiD-like_N"/>
</dbReference>
<dbReference type="EMBL" id="GU357963">
    <property type="protein sequence ID" value="ADJ93973.1"/>
    <property type="molecule type" value="Genomic_DNA"/>
</dbReference>
<evidence type="ECO:0000313" key="2">
    <source>
        <dbReference type="EMBL" id="ADJ93973.1"/>
    </source>
</evidence>
<protein>
    <submittedName>
        <fullName evidence="2">Putative phenylphosphate carboxylase beta subunit PpcB</fullName>
    </submittedName>
</protein>
<dbReference type="AlphaFoldDB" id="D8WWL9"/>
<evidence type="ECO:0000259" key="1">
    <source>
        <dbReference type="Pfam" id="PF20695"/>
    </source>
</evidence>
<sequence length="71" mass="8028">MCEENGELHRITAEVDWNLEISHIVKANEEKAGLPSCLIISKGIILLCSPALLFFQKNGYHPRHADRPFNV</sequence>
<accession>D8WWL9</accession>
<organism evidence="2">
    <name type="scientific">Clostridia bacterium enrichment culture clone BF</name>
    <dbReference type="NCBI Taxonomy" id="857391"/>
    <lineage>
        <taxon>Bacteria</taxon>
        <taxon>Bacillati</taxon>
        <taxon>Bacillota</taxon>
        <taxon>Clostridia</taxon>
        <taxon>environmental samples</taxon>
    </lineage>
</organism>
<feature type="domain" description="3-octaprenyl-4-hydroxybenzoate carboxy-lyase-like N-terminal" evidence="1">
    <location>
        <begin position="2"/>
        <end position="35"/>
    </location>
</feature>
<dbReference type="Pfam" id="PF20695">
    <property type="entry name" value="UbiD_N"/>
    <property type="match status" value="1"/>
</dbReference>
<reference evidence="2" key="1">
    <citation type="journal article" date="2010" name="Environ. Microbiol.">
        <title>Identification of enzymes involved in anaerobic benzene degradation by a strictly anaerobic iron-reducing enrichment culture.</title>
        <authorList>
            <person name="Abu Laban N."/>
            <person name="Selesi D."/>
            <person name="Rattei T."/>
            <person name="Tischler P."/>
            <person name="Meckenstock R.U."/>
        </authorList>
    </citation>
    <scope>NUCLEOTIDE SEQUENCE</scope>
</reference>